<dbReference type="InterPro" id="IPR020806">
    <property type="entry name" value="PKS_PP-bd"/>
</dbReference>
<evidence type="ECO:0000259" key="7">
    <source>
        <dbReference type="PROSITE" id="PS50075"/>
    </source>
</evidence>
<dbReference type="InterPro" id="IPR020845">
    <property type="entry name" value="AMP-binding_CS"/>
</dbReference>
<dbReference type="SUPFAM" id="SSF52777">
    <property type="entry name" value="CoA-dependent acyltransferases"/>
    <property type="match status" value="4"/>
</dbReference>
<dbReference type="SUPFAM" id="SSF47336">
    <property type="entry name" value="ACP-like"/>
    <property type="match status" value="2"/>
</dbReference>
<keyword evidence="9" id="KW-1185">Reference proteome</keyword>
<organism evidence="8 9">
    <name type="scientific">Metabacillus fastidiosus</name>
    <dbReference type="NCBI Taxonomy" id="1458"/>
    <lineage>
        <taxon>Bacteria</taxon>
        <taxon>Bacillati</taxon>
        <taxon>Bacillota</taxon>
        <taxon>Bacilli</taxon>
        <taxon>Bacillales</taxon>
        <taxon>Bacillaceae</taxon>
        <taxon>Metabacillus</taxon>
    </lineage>
</organism>
<dbReference type="NCBIfam" id="TIGR01720">
    <property type="entry name" value="NRPS-para261"/>
    <property type="match status" value="1"/>
</dbReference>
<dbReference type="Gene3D" id="3.30.559.30">
    <property type="entry name" value="Nonribosomal peptide synthetase, condensation domain"/>
    <property type="match status" value="2"/>
</dbReference>
<dbReference type="PRINTS" id="PR00154">
    <property type="entry name" value="AMPBINDING"/>
</dbReference>
<gene>
    <name evidence="8" type="ORF">P9271_23370</name>
</gene>
<protein>
    <submittedName>
        <fullName evidence="8">Amino acid adenylation domain-containing protein</fullName>
    </submittedName>
</protein>
<dbReference type="InterPro" id="IPR020459">
    <property type="entry name" value="AMP-binding"/>
</dbReference>
<sequence length="1680" mass="193558">GYIVSEKSLNSAKIREFLEKDLPDYMIPAYFIQLDKLPLTSNDKVDRKALPEPEKSALSGVEYEAPRNAVEVKLVEIWADILGIEDIGINHHFFVSGGDSIKALQIVSRLSRMNLKLEVKDLFANPKIKNLSKYVKKHKKHIKPYEIVEGKVELTPIQKWYFDKNKEELNHFNQSFMLFREDGFDVKKVEKVFNKLLEHHDALRMIYEEKDSVVNQNNRGYKKNLFDLYTYDVKDLDNVEERIYELATDIQKKSSIKDGKLVNLGLFKADDGDHLLIAIHHLVVDGVSWRILFEDFETLYTQEEKGQNLDIGHKSDSFKQFSSKLQDYANSKELLKESEYWKNIAQAKVKFLPRKEEIIRDTFENSKTLSISLNSQKTNSLLRESNGAYNTEINDILLTSLLVGAREVTGENNIKINMEGHGREDIFKDVDISRTIGWFTTMYPVLIDLGEEKRISANIKMVKEILRKVPNKGIGFGVLKYLAKDQALLNEQKAVISFNYLGEMDSDVNRNEFSGSKFSYGESIGGKISRNNSIEINSIIINNELYINTTFNELEYDEKTIKVLNEKFKESLEKIIDHCSSKKEAEKTPYDYGDTKLTLSELDEINEKYGWSRIEKIYPLANMQKGMLFHALENKDSKAYFEQTVMDIRGYIDTEVLKKSFNKIMQRYEILRASFEYVIVEEPRHVIIADREIGFNYFDLRDKNHSEKEVFIQKFREEDKVIGFNLSKDTLIRVSLIRTEENLYKLVWSHHHILLDGWCLGIVLGELFTIYGKMINGEEFELEETKPYSDYIKWLEKQDTEEGRTYWKHYLEGYEEKAQIPKLNSANSNSEYFRKEKIIEFSTGFTSKLTNLANRNNVTFNTVFQSIWGTILAKYNNTEEVVFGTIVSGREAPVDGIEKMIGLFINAIPTRIKLEKNKKFKDVLTTVQGEAIVSNNYNYMNLAEVQSLSQLKKDLLDHIIVFENYAVDERVAGHDKMDIGFDVEDLNAQEQSNYSFSISVTPGEKLNLVLTYDGNVYNDNLIDNIEAHIKKVAEQVVIDDNKKICEIQLTLEKERTALLYEFNDTKADYPRDKTIHQLFQEQVERSPENIAVVFEDKKLTYWELNEKSNQLAALLREKGVKPNTIVGIMVERSLEMIVGMLGILKAGGAYLPIDPDFPDDRIKYMLVDSGIEILVKKENKKVDQDLICIDVNLEKVKGRVKENLPDLNKSSDMAYIIYTSGSTGNPKGVMVNHNSIVNTLCWRIRYYQYNEGDITLQMPTFSFDSSVEDIFTTLLSGAKLVLIEDIRVNFNKFINTVKHNKVTNLLAVPSYYNKLLDMIDEPIENMRFVTIAGEGFNENLIKKHFEKMPHVRLFNEYGPSENSVCSTVHELKQGDQKALIGKPITNNKVYILDRNNNLAPLGVAGELCVSGAGLARGYLNRPELTAEKFVLNPFVPGERMYRTGDLARMLPNGNIEFLGRIDHQVKIRGYRIEIGEIENQLLKHPKMKETVVIAREDQDHQAYLCAYVVLEKPKEEWIKEIRAFLTKELPEYMVPAFFVQMDKLPLTTNGKVDRKALPEPDRNGMGTEYEAPRNAVEETLAVIWQDVLGIERVGITDHFFEMGGHSLKATAMVSRIHKELKVEVPLRQLFQTPTIKGIAEFITSVNESMHVSIRKVEEHDHYPLSSAQRRLYILNKIEGS</sequence>
<keyword evidence="5" id="KW-0677">Repeat</keyword>
<dbReference type="PANTHER" id="PTHR45527:SF1">
    <property type="entry name" value="FATTY ACID SYNTHASE"/>
    <property type="match status" value="1"/>
</dbReference>
<dbReference type="Gene3D" id="3.30.300.30">
    <property type="match status" value="2"/>
</dbReference>
<dbReference type="Pfam" id="PF00550">
    <property type="entry name" value="PP-binding"/>
    <property type="match status" value="2"/>
</dbReference>
<keyword evidence="3" id="KW-0596">Phosphopantetheine</keyword>
<dbReference type="Gene3D" id="3.30.559.10">
    <property type="entry name" value="Chloramphenicol acetyltransferase-like domain"/>
    <property type="match status" value="2"/>
</dbReference>
<dbReference type="InterPro" id="IPR009081">
    <property type="entry name" value="PP-bd_ACP"/>
</dbReference>
<dbReference type="RefSeq" id="WP_328016032.1">
    <property type="nucleotide sequence ID" value="NZ_JARTFS010000029.1"/>
</dbReference>
<keyword evidence="6" id="KW-0045">Antibiotic biosynthesis</keyword>
<comment type="cofactor">
    <cofactor evidence="1">
        <name>pantetheine 4'-phosphate</name>
        <dbReference type="ChEBI" id="CHEBI:47942"/>
    </cofactor>
</comment>
<dbReference type="InterPro" id="IPR006162">
    <property type="entry name" value="Ppantetheine_attach_site"/>
</dbReference>
<dbReference type="NCBIfam" id="TIGR01733">
    <property type="entry name" value="AA-adenyl-dom"/>
    <property type="match status" value="1"/>
</dbReference>
<dbReference type="PROSITE" id="PS50075">
    <property type="entry name" value="CARRIER"/>
    <property type="match status" value="2"/>
</dbReference>
<evidence type="ECO:0000313" key="8">
    <source>
        <dbReference type="EMBL" id="MED4404214.1"/>
    </source>
</evidence>
<evidence type="ECO:0000313" key="9">
    <source>
        <dbReference type="Proteomes" id="UP001342826"/>
    </source>
</evidence>
<dbReference type="CDD" id="cd19543">
    <property type="entry name" value="DCL_NRPS"/>
    <property type="match status" value="1"/>
</dbReference>
<name>A0ABU6P6R6_9BACI</name>
<dbReference type="EMBL" id="JARTFS010000029">
    <property type="protein sequence ID" value="MED4404214.1"/>
    <property type="molecule type" value="Genomic_DNA"/>
</dbReference>
<dbReference type="Pfam" id="PF00501">
    <property type="entry name" value="AMP-binding"/>
    <property type="match status" value="1"/>
</dbReference>
<dbReference type="CDD" id="cd19534">
    <property type="entry name" value="E_NRPS"/>
    <property type="match status" value="1"/>
</dbReference>
<dbReference type="Gene3D" id="3.40.50.980">
    <property type="match status" value="2"/>
</dbReference>
<feature type="domain" description="Carrier" evidence="7">
    <location>
        <begin position="1571"/>
        <end position="1646"/>
    </location>
</feature>
<accession>A0ABU6P6R6</accession>
<dbReference type="PANTHER" id="PTHR45527">
    <property type="entry name" value="NONRIBOSOMAL PEPTIDE SYNTHETASE"/>
    <property type="match status" value="1"/>
</dbReference>
<dbReference type="Proteomes" id="UP001342826">
    <property type="component" value="Unassembled WGS sequence"/>
</dbReference>
<dbReference type="PROSITE" id="PS00455">
    <property type="entry name" value="AMP_BINDING"/>
    <property type="match status" value="1"/>
</dbReference>
<dbReference type="InterPro" id="IPR045851">
    <property type="entry name" value="AMP-bd_C_sf"/>
</dbReference>
<dbReference type="InterPro" id="IPR025110">
    <property type="entry name" value="AMP-bd_C"/>
</dbReference>
<keyword evidence="4" id="KW-0597">Phosphoprotein</keyword>
<feature type="domain" description="Carrier" evidence="7">
    <location>
        <begin position="65"/>
        <end position="139"/>
    </location>
</feature>
<feature type="non-terminal residue" evidence="8">
    <location>
        <position position="1"/>
    </location>
</feature>
<dbReference type="InterPro" id="IPR001242">
    <property type="entry name" value="Condensation_dom"/>
</dbReference>
<proteinExistence type="inferred from homology"/>
<dbReference type="InterPro" id="IPR023213">
    <property type="entry name" value="CAT-like_dom_sf"/>
</dbReference>
<reference evidence="8 9" key="1">
    <citation type="submission" date="2023-03" db="EMBL/GenBank/DDBJ databases">
        <title>Bacillus Genome Sequencing.</title>
        <authorList>
            <person name="Dunlap C."/>
        </authorList>
    </citation>
    <scope>NUCLEOTIDE SEQUENCE [LARGE SCALE GENOMIC DNA]</scope>
    <source>
        <strain evidence="8 9">NRS-1717</strain>
    </source>
</reference>
<dbReference type="InterPro" id="IPR010060">
    <property type="entry name" value="NRPS_synth"/>
</dbReference>
<evidence type="ECO:0000256" key="2">
    <source>
        <dbReference type="ARBA" id="ARBA00006432"/>
    </source>
</evidence>
<evidence type="ECO:0000256" key="5">
    <source>
        <dbReference type="ARBA" id="ARBA00022737"/>
    </source>
</evidence>
<dbReference type="Pfam" id="PF13193">
    <property type="entry name" value="AMP-binding_C"/>
    <property type="match status" value="1"/>
</dbReference>
<dbReference type="Gene3D" id="2.30.38.10">
    <property type="entry name" value="Luciferase, Domain 3"/>
    <property type="match status" value="1"/>
</dbReference>
<evidence type="ECO:0000256" key="1">
    <source>
        <dbReference type="ARBA" id="ARBA00001957"/>
    </source>
</evidence>
<comment type="caution">
    <text evidence="8">The sequence shown here is derived from an EMBL/GenBank/DDBJ whole genome shotgun (WGS) entry which is preliminary data.</text>
</comment>
<feature type="non-terminal residue" evidence="8">
    <location>
        <position position="1680"/>
    </location>
</feature>
<evidence type="ECO:0000256" key="3">
    <source>
        <dbReference type="ARBA" id="ARBA00022450"/>
    </source>
</evidence>
<dbReference type="Gene3D" id="1.10.1200.10">
    <property type="entry name" value="ACP-like"/>
    <property type="match status" value="2"/>
</dbReference>
<comment type="similarity">
    <text evidence="2">Belongs to the ATP-dependent AMP-binding enzyme family.</text>
</comment>
<dbReference type="InterPro" id="IPR000873">
    <property type="entry name" value="AMP-dep_synth/lig_dom"/>
</dbReference>
<dbReference type="SUPFAM" id="SSF56801">
    <property type="entry name" value="Acetyl-CoA synthetase-like"/>
    <property type="match status" value="2"/>
</dbReference>
<dbReference type="InterPro" id="IPR036736">
    <property type="entry name" value="ACP-like_sf"/>
</dbReference>
<evidence type="ECO:0000256" key="4">
    <source>
        <dbReference type="ARBA" id="ARBA00022553"/>
    </source>
</evidence>
<evidence type="ECO:0000256" key="6">
    <source>
        <dbReference type="ARBA" id="ARBA00023194"/>
    </source>
</evidence>
<dbReference type="Pfam" id="PF00668">
    <property type="entry name" value="Condensation"/>
    <property type="match status" value="2"/>
</dbReference>
<dbReference type="InterPro" id="IPR010071">
    <property type="entry name" value="AA_adenyl_dom"/>
</dbReference>
<dbReference type="SMART" id="SM00823">
    <property type="entry name" value="PKS_PP"/>
    <property type="match status" value="1"/>
</dbReference>
<dbReference type="PROSITE" id="PS00012">
    <property type="entry name" value="PHOSPHOPANTETHEINE"/>
    <property type="match status" value="1"/>
</dbReference>